<feature type="domain" description="C2H2-type" evidence="7">
    <location>
        <begin position="128"/>
        <end position="151"/>
    </location>
</feature>
<dbReference type="SMART" id="SM00355">
    <property type="entry name" value="ZnF_C2H2"/>
    <property type="match status" value="2"/>
</dbReference>
<feature type="domain" description="C2H2-type" evidence="7">
    <location>
        <begin position="100"/>
        <end position="127"/>
    </location>
</feature>
<dbReference type="GO" id="GO:0000981">
    <property type="term" value="F:DNA-binding transcription factor activity, RNA polymerase II-specific"/>
    <property type="evidence" value="ECO:0007669"/>
    <property type="project" value="TreeGrafter"/>
</dbReference>
<evidence type="ECO:0000256" key="6">
    <source>
        <dbReference type="SAM" id="MobiDB-lite"/>
    </source>
</evidence>
<dbReference type="InterPro" id="IPR050717">
    <property type="entry name" value="C2H2-ZF_Transcription_Reg"/>
</dbReference>
<dbReference type="FunFam" id="3.30.160.60:FF:002343">
    <property type="entry name" value="Zinc finger protein 33A"/>
    <property type="match status" value="1"/>
</dbReference>
<dbReference type="GO" id="GO:0000977">
    <property type="term" value="F:RNA polymerase II transcription regulatory region sequence-specific DNA binding"/>
    <property type="evidence" value="ECO:0007669"/>
    <property type="project" value="TreeGrafter"/>
</dbReference>
<evidence type="ECO:0000256" key="1">
    <source>
        <dbReference type="ARBA" id="ARBA00022723"/>
    </source>
</evidence>
<evidence type="ECO:0000313" key="8">
    <source>
        <dbReference type="EMBL" id="CAE0675861.1"/>
    </source>
</evidence>
<dbReference type="SUPFAM" id="SSF57667">
    <property type="entry name" value="beta-beta-alpha zinc fingers"/>
    <property type="match status" value="1"/>
</dbReference>
<dbReference type="InterPro" id="IPR036236">
    <property type="entry name" value="Znf_C2H2_sf"/>
</dbReference>
<accession>A0A7S4DWN6</accession>
<dbReference type="InterPro" id="IPR013087">
    <property type="entry name" value="Znf_C2H2_type"/>
</dbReference>
<dbReference type="GO" id="GO:0009880">
    <property type="term" value="P:embryonic pattern specification"/>
    <property type="evidence" value="ECO:0007669"/>
    <property type="project" value="TreeGrafter"/>
</dbReference>
<dbReference type="GO" id="GO:0005634">
    <property type="term" value="C:nucleus"/>
    <property type="evidence" value="ECO:0007669"/>
    <property type="project" value="TreeGrafter"/>
</dbReference>
<evidence type="ECO:0000259" key="7">
    <source>
        <dbReference type="PROSITE" id="PS50157"/>
    </source>
</evidence>
<keyword evidence="1" id="KW-0479">Metal-binding</keyword>
<reference evidence="8" key="1">
    <citation type="submission" date="2021-01" db="EMBL/GenBank/DDBJ databases">
        <authorList>
            <person name="Corre E."/>
            <person name="Pelletier E."/>
            <person name="Niang G."/>
            <person name="Scheremetjew M."/>
            <person name="Finn R."/>
            <person name="Kale V."/>
            <person name="Holt S."/>
            <person name="Cochrane G."/>
            <person name="Meng A."/>
            <person name="Brown T."/>
            <person name="Cohen L."/>
        </authorList>
    </citation>
    <scope>NUCLEOTIDE SEQUENCE</scope>
    <source>
        <strain evidence="8">CCCM811</strain>
    </source>
</reference>
<feature type="region of interest" description="Disordered" evidence="6">
    <location>
        <begin position="159"/>
        <end position="185"/>
    </location>
</feature>
<evidence type="ECO:0000256" key="4">
    <source>
        <dbReference type="ARBA" id="ARBA00022833"/>
    </source>
</evidence>
<keyword evidence="2" id="KW-0677">Repeat</keyword>
<sequence>MKYKQARKWIDVSLDTSPDTSPYSSGLPSPLEYPTGNVNAFNLQRLIEQKEYHHRPNRHEMHKTPDYPDRRSRRLNRALSFSSHRAIELRKKTINKKKRYICQYCKRELSQKCNLEVHLRVHTGERPYKCDMCPMSFKQMTNVKRHRNRIHGVYTKVPKSCKQQTKTTTPVPPDRKAPVAPDHKAPKLPKRLSVLQIPMGSSVCPRVRHYGRSPPIPLSSINPATSPTI</sequence>
<dbReference type="PANTHER" id="PTHR14196">
    <property type="entry name" value="ODD-SKIPPED - RELATED"/>
    <property type="match status" value="1"/>
</dbReference>
<dbReference type="GO" id="GO:0008270">
    <property type="term" value="F:zinc ion binding"/>
    <property type="evidence" value="ECO:0007669"/>
    <property type="project" value="UniProtKB-KW"/>
</dbReference>
<keyword evidence="3 5" id="KW-0863">Zinc-finger</keyword>
<dbReference type="Pfam" id="PF00096">
    <property type="entry name" value="zf-C2H2"/>
    <property type="match status" value="2"/>
</dbReference>
<name>A0A7S4DWN6_9EUKA</name>
<gene>
    <name evidence="8" type="ORF">LGLO00237_LOCUS27638</name>
</gene>
<dbReference type="PROSITE" id="PS50157">
    <property type="entry name" value="ZINC_FINGER_C2H2_2"/>
    <property type="match status" value="2"/>
</dbReference>
<dbReference type="AlphaFoldDB" id="A0A7S4DWN6"/>
<protein>
    <recommendedName>
        <fullName evidence="7">C2H2-type domain-containing protein</fullName>
    </recommendedName>
</protein>
<evidence type="ECO:0000256" key="3">
    <source>
        <dbReference type="ARBA" id="ARBA00022771"/>
    </source>
</evidence>
<proteinExistence type="predicted"/>
<evidence type="ECO:0000256" key="2">
    <source>
        <dbReference type="ARBA" id="ARBA00022737"/>
    </source>
</evidence>
<keyword evidence="4" id="KW-0862">Zinc</keyword>
<dbReference type="PANTHER" id="PTHR14196:SF10">
    <property type="entry name" value="C2H2-TYPE DOMAIN-CONTAINING PROTEIN"/>
    <property type="match status" value="1"/>
</dbReference>
<evidence type="ECO:0000256" key="5">
    <source>
        <dbReference type="PROSITE-ProRule" id="PRU00042"/>
    </source>
</evidence>
<dbReference type="Gene3D" id="3.30.160.60">
    <property type="entry name" value="Classic Zinc Finger"/>
    <property type="match status" value="2"/>
</dbReference>
<feature type="compositionally biased region" description="Basic and acidic residues" evidence="6">
    <location>
        <begin position="173"/>
        <end position="185"/>
    </location>
</feature>
<dbReference type="PROSITE" id="PS00028">
    <property type="entry name" value="ZINC_FINGER_C2H2_1"/>
    <property type="match status" value="2"/>
</dbReference>
<organism evidence="8">
    <name type="scientific">Lotharella globosa</name>
    <dbReference type="NCBI Taxonomy" id="91324"/>
    <lineage>
        <taxon>Eukaryota</taxon>
        <taxon>Sar</taxon>
        <taxon>Rhizaria</taxon>
        <taxon>Cercozoa</taxon>
        <taxon>Chlorarachniophyceae</taxon>
        <taxon>Lotharella</taxon>
    </lineage>
</organism>
<dbReference type="EMBL" id="HBIV01038860">
    <property type="protein sequence ID" value="CAE0675861.1"/>
    <property type="molecule type" value="Transcribed_RNA"/>
</dbReference>